<dbReference type="Proteomes" id="UP001595859">
    <property type="component" value="Unassembled WGS sequence"/>
</dbReference>
<evidence type="ECO:0000313" key="2">
    <source>
        <dbReference type="Proteomes" id="UP001595859"/>
    </source>
</evidence>
<evidence type="ECO:0000313" key="1">
    <source>
        <dbReference type="EMBL" id="MFC4857383.1"/>
    </source>
</evidence>
<dbReference type="EMBL" id="JBHSIS010000020">
    <property type="protein sequence ID" value="MFC4857383.1"/>
    <property type="molecule type" value="Genomic_DNA"/>
</dbReference>
<sequence length="260" mass="27324">MAKVRATSDSRTSVEYGAPARLRELGERFLALQGYGYGTIANTAKRVDEAIGVDPGTFDEGLLVGQPPRWGSVLWGDYDVAAVDSRLAGMGIERAEQDGATLWTSGADLEIDFDGPFIGVVQTNQFNVIRTAEGAFAFAPARAGVEWVSVPGDETLAADERIGGLARCLGDVVAARIEREAAGVLEDGTEVFCLAADKDAVEKALAGDVPSTRQSWDELLPGATAEADGDLVRVTAPGRDGAPVGRVLRAMVTGDLRALT</sequence>
<name>A0ABV9S947_9PSEU</name>
<dbReference type="RefSeq" id="WP_378059383.1">
    <property type="nucleotide sequence ID" value="NZ_JBHSIS010000020.1"/>
</dbReference>
<accession>A0ABV9S947</accession>
<organism evidence="1 2">
    <name type="scientific">Actinophytocola glycyrrhizae</name>
    <dbReference type="NCBI Taxonomy" id="2044873"/>
    <lineage>
        <taxon>Bacteria</taxon>
        <taxon>Bacillati</taxon>
        <taxon>Actinomycetota</taxon>
        <taxon>Actinomycetes</taxon>
        <taxon>Pseudonocardiales</taxon>
        <taxon>Pseudonocardiaceae</taxon>
    </lineage>
</organism>
<keyword evidence="2" id="KW-1185">Reference proteome</keyword>
<gene>
    <name evidence="1" type="ORF">ACFPCV_28140</name>
</gene>
<reference evidence="2" key="1">
    <citation type="journal article" date="2019" name="Int. J. Syst. Evol. Microbiol.">
        <title>The Global Catalogue of Microorganisms (GCM) 10K type strain sequencing project: providing services to taxonomists for standard genome sequencing and annotation.</title>
        <authorList>
            <consortium name="The Broad Institute Genomics Platform"/>
            <consortium name="The Broad Institute Genome Sequencing Center for Infectious Disease"/>
            <person name="Wu L."/>
            <person name="Ma J."/>
        </authorList>
    </citation>
    <scope>NUCLEOTIDE SEQUENCE [LARGE SCALE GENOMIC DNA]</scope>
    <source>
        <strain evidence="2">ZS-22-S1</strain>
    </source>
</reference>
<comment type="caution">
    <text evidence="1">The sequence shown here is derived from an EMBL/GenBank/DDBJ whole genome shotgun (WGS) entry which is preliminary data.</text>
</comment>
<proteinExistence type="predicted"/>
<protein>
    <submittedName>
        <fullName evidence="1">Uncharacterized protein</fullName>
    </submittedName>
</protein>